<protein>
    <submittedName>
        <fullName evidence="2">Uncharacterized protein</fullName>
    </submittedName>
</protein>
<name>A0A644Z495_9ZZZZ</name>
<sequence length="52" mass="5653">MSNLKVGNCRSDCGNEIRFDEVPANEISGNGGKPDLSPQEQEGGKLYDRDLV</sequence>
<reference evidence="2" key="1">
    <citation type="submission" date="2019-08" db="EMBL/GenBank/DDBJ databases">
        <authorList>
            <person name="Kucharzyk K."/>
            <person name="Murdoch R.W."/>
            <person name="Higgins S."/>
            <person name="Loffler F."/>
        </authorList>
    </citation>
    <scope>NUCLEOTIDE SEQUENCE</scope>
</reference>
<gene>
    <name evidence="2" type="ORF">SDC9_81980</name>
</gene>
<evidence type="ECO:0000313" key="2">
    <source>
        <dbReference type="EMBL" id="MPM35389.1"/>
    </source>
</evidence>
<dbReference type="EMBL" id="VSSQ01007271">
    <property type="protein sequence ID" value="MPM35389.1"/>
    <property type="molecule type" value="Genomic_DNA"/>
</dbReference>
<organism evidence="2">
    <name type="scientific">bioreactor metagenome</name>
    <dbReference type="NCBI Taxonomy" id="1076179"/>
    <lineage>
        <taxon>unclassified sequences</taxon>
        <taxon>metagenomes</taxon>
        <taxon>ecological metagenomes</taxon>
    </lineage>
</organism>
<evidence type="ECO:0000256" key="1">
    <source>
        <dbReference type="SAM" id="MobiDB-lite"/>
    </source>
</evidence>
<proteinExistence type="predicted"/>
<feature type="compositionally biased region" description="Basic and acidic residues" evidence="1">
    <location>
        <begin position="42"/>
        <end position="52"/>
    </location>
</feature>
<dbReference type="AlphaFoldDB" id="A0A644Z495"/>
<comment type="caution">
    <text evidence="2">The sequence shown here is derived from an EMBL/GenBank/DDBJ whole genome shotgun (WGS) entry which is preliminary data.</text>
</comment>
<feature type="region of interest" description="Disordered" evidence="1">
    <location>
        <begin position="21"/>
        <end position="52"/>
    </location>
</feature>
<accession>A0A644Z495</accession>